<keyword evidence="8 10" id="KW-0472">Membrane</keyword>
<protein>
    <recommendedName>
        <fullName evidence="9">Multidrug-efflux transporter</fullName>
    </recommendedName>
</protein>
<dbReference type="GO" id="GO:0015297">
    <property type="term" value="F:antiporter activity"/>
    <property type="evidence" value="ECO:0007669"/>
    <property type="project" value="UniProtKB-KW"/>
</dbReference>
<evidence type="ECO:0000256" key="6">
    <source>
        <dbReference type="ARBA" id="ARBA00022989"/>
    </source>
</evidence>
<evidence type="ECO:0000256" key="8">
    <source>
        <dbReference type="ARBA" id="ARBA00023136"/>
    </source>
</evidence>
<dbReference type="PANTHER" id="PTHR43298:SF2">
    <property type="entry name" value="FMN_FAD EXPORTER YEEO-RELATED"/>
    <property type="match status" value="1"/>
</dbReference>
<feature type="transmembrane region" description="Helical" evidence="10">
    <location>
        <begin position="28"/>
        <end position="51"/>
    </location>
</feature>
<dbReference type="GO" id="GO:0006811">
    <property type="term" value="P:monoatomic ion transport"/>
    <property type="evidence" value="ECO:0007669"/>
    <property type="project" value="UniProtKB-KW"/>
</dbReference>
<evidence type="ECO:0000256" key="1">
    <source>
        <dbReference type="ARBA" id="ARBA00004429"/>
    </source>
</evidence>
<reference evidence="11 12" key="1">
    <citation type="submission" date="2015-09" db="EMBL/GenBank/DDBJ databases">
        <title>Complete genome sequence of a benzo[a]pyrene-degrading bacterium Altererythrobacter epoxidivorans CGMCC 1.7731T.</title>
        <authorList>
            <person name="Li Z."/>
            <person name="Cheng H."/>
            <person name="Huo Y."/>
            <person name="Xu X."/>
        </authorList>
    </citation>
    <scope>NUCLEOTIDE SEQUENCE [LARGE SCALE GENOMIC DNA]</scope>
    <source>
        <strain evidence="11 12">CGMCC 1.7731</strain>
    </source>
</reference>
<dbReference type="AlphaFoldDB" id="A0A0M3TB79"/>
<keyword evidence="5 10" id="KW-0812">Transmembrane</keyword>
<feature type="transmembrane region" description="Helical" evidence="10">
    <location>
        <begin position="331"/>
        <end position="353"/>
    </location>
</feature>
<feature type="transmembrane region" description="Helical" evidence="10">
    <location>
        <begin position="207"/>
        <end position="229"/>
    </location>
</feature>
<feature type="transmembrane region" description="Helical" evidence="10">
    <location>
        <begin position="174"/>
        <end position="195"/>
    </location>
</feature>
<gene>
    <name evidence="11" type="ORF">AMC99_02795</name>
</gene>
<accession>A0A0M3TB79</accession>
<evidence type="ECO:0000256" key="10">
    <source>
        <dbReference type="SAM" id="Phobius"/>
    </source>
</evidence>
<evidence type="ECO:0000256" key="4">
    <source>
        <dbReference type="ARBA" id="ARBA00022475"/>
    </source>
</evidence>
<dbReference type="CDD" id="cd13131">
    <property type="entry name" value="MATE_NorM_like"/>
    <property type="match status" value="1"/>
</dbReference>
<evidence type="ECO:0000256" key="2">
    <source>
        <dbReference type="ARBA" id="ARBA00022448"/>
    </source>
</evidence>
<dbReference type="InterPro" id="IPR050222">
    <property type="entry name" value="MATE_MdtK"/>
</dbReference>
<dbReference type="Proteomes" id="UP000057938">
    <property type="component" value="Chromosome"/>
</dbReference>
<feature type="transmembrane region" description="Helical" evidence="10">
    <location>
        <begin position="108"/>
        <end position="133"/>
    </location>
</feature>
<dbReference type="Pfam" id="PF01554">
    <property type="entry name" value="MatE"/>
    <property type="match status" value="2"/>
</dbReference>
<dbReference type="KEGG" id="aep:AMC99_02795"/>
<keyword evidence="3" id="KW-0050">Antiport</keyword>
<name>A0A0M3TB79_9SPHN</name>
<proteinExistence type="predicted"/>
<dbReference type="NCBIfam" id="TIGR00797">
    <property type="entry name" value="matE"/>
    <property type="match status" value="1"/>
</dbReference>
<feature type="transmembrane region" description="Helical" evidence="10">
    <location>
        <begin position="435"/>
        <end position="457"/>
    </location>
</feature>
<sequence length="469" mass="50428">MMHDAHPLKPLPIGSDGWRDEIVATFKLAWPLAAANLLQMLVHAVDVIFVARLGEVELAASSLAIAIFGLTMWSLSGLTGIVAALIAEELGRRRHAVREVRRSVRMGMWLAVFSGLLGMMLCLFGEDILLATGQDPLIAGRAGDFLAIILWAMIPMLLANVLRNFVSALGRPVFATAITGLALGASLLGNYAFVFGNFGAPALGLEGSALASVTTSLFILACYIIAIAYDRRMRRYRIFGNWWRPEWERFRELIRVGSPVMIIIIAEAGLFSGAAFLMGNIGASELAGHTVALQVAALAFQVPFGIGQAVTIRVGYHYGARDRDAIGRAGWVGIAMGGGFMCLTAAAMLLAPYQLLQIYVDPTVAANAAMVGFAIRYMKVAAAFQLFDGIQAVAAGALRGLQDTRVPMMIAIFSYWVPGYGVAIWLGFYSPLEGTGVWVGLATGLVFASVLLTGRWMRRDRIGLSKHSA</sequence>
<dbReference type="STRING" id="361183.AMC99_02795"/>
<feature type="transmembrane region" description="Helical" evidence="10">
    <location>
        <begin position="259"/>
        <end position="279"/>
    </location>
</feature>
<evidence type="ECO:0000313" key="12">
    <source>
        <dbReference type="Proteomes" id="UP000057938"/>
    </source>
</evidence>
<feature type="transmembrane region" description="Helical" evidence="10">
    <location>
        <begin position="408"/>
        <end position="429"/>
    </location>
</feature>
<evidence type="ECO:0000256" key="3">
    <source>
        <dbReference type="ARBA" id="ARBA00022449"/>
    </source>
</evidence>
<keyword evidence="4" id="KW-1003">Cell membrane</keyword>
<dbReference type="GO" id="GO:0042910">
    <property type="term" value="F:xenobiotic transmembrane transporter activity"/>
    <property type="evidence" value="ECO:0007669"/>
    <property type="project" value="InterPro"/>
</dbReference>
<dbReference type="EMBL" id="CP012669">
    <property type="protein sequence ID" value="ALE18066.1"/>
    <property type="molecule type" value="Genomic_DNA"/>
</dbReference>
<feature type="transmembrane region" description="Helical" evidence="10">
    <location>
        <begin position="145"/>
        <end position="162"/>
    </location>
</feature>
<feature type="transmembrane region" description="Helical" evidence="10">
    <location>
        <begin position="365"/>
        <end position="387"/>
    </location>
</feature>
<dbReference type="PIRSF" id="PIRSF006603">
    <property type="entry name" value="DinF"/>
    <property type="match status" value="1"/>
</dbReference>
<comment type="subcellular location">
    <subcellularLocation>
        <location evidence="1">Cell inner membrane</location>
        <topology evidence="1">Multi-pass membrane protein</topology>
    </subcellularLocation>
</comment>
<evidence type="ECO:0000256" key="5">
    <source>
        <dbReference type="ARBA" id="ARBA00022692"/>
    </source>
</evidence>
<feature type="transmembrane region" description="Helical" evidence="10">
    <location>
        <begin position="63"/>
        <end position="87"/>
    </location>
</feature>
<dbReference type="PANTHER" id="PTHR43298">
    <property type="entry name" value="MULTIDRUG RESISTANCE PROTEIN NORM-RELATED"/>
    <property type="match status" value="1"/>
</dbReference>
<keyword evidence="12" id="KW-1185">Reference proteome</keyword>
<dbReference type="GO" id="GO:0005886">
    <property type="term" value="C:plasma membrane"/>
    <property type="evidence" value="ECO:0007669"/>
    <property type="project" value="UniProtKB-SubCell"/>
</dbReference>
<feature type="transmembrane region" description="Helical" evidence="10">
    <location>
        <begin position="291"/>
        <end position="310"/>
    </location>
</feature>
<evidence type="ECO:0000256" key="9">
    <source>
        <dbReference type="ARBA" id="ARBA00031636"/>
    </source>
</evidence>
<dbReference type="InterPro" id="IPR048279">
    <property type="entry name" value="MdtK-like"/>
</dbReference>
<evidence type="ECO:0000313" key="11">
    <source>
        <dbReference type="EMBL" id="ALE18066.1"/>
    </source>
</evidence>
<keyword evidence="2" id="KW-0813">Transport</keyword>
<keyword evidence="6 10" id="KW-1133">Transmembrane helix</keyword>
<dbReference type="InterPro" id="IPR002528">
    <property type="entry name" value="MATE_fam"/>
</dbReference>
<evidence type="ECO:0000256" key="7">
    <source>
        <dbReference type="ARBA" id="ARBA00023065"/>
    </source>
</evidence>
<keyword evidence="7" id="KW-0406">Ion transport</keyword>
<organism evidence="11 12">
    <name type="scientific">Altererythrobacter epoxidivorans</name>
    <dbReference type="NCBI Taxonomy" id="361183"/>
    <lineage>
        <taxon>Bacteria</taxon>
        <taxon>Pseudomonadati</taxon>
        <taxon>Pseudomonadota</taxon>
        <taxon>Alphaproteobacteria</taxon>
        <taxon>Sphingomonadales</taxon>
        <taxon>Erythrobacteraceae</taxon>
        <taxon>Altererythrobacter</taxon>
    </lineage>
</organism>
<dbReference type="PATRIC" id="fig|361183.4.peg.2749"/>